<dbReference type="STRING" id="9785.ENSLAFP00000027300"/>
<dbReference type="InParanoid" id="G3UHJ2"/>
<evidence type="ECO:0000259" key="12">
    <source>
        <dbReference type="PROSITE" id="PS51281"/>
    </source>
</evidence>
<dbReference type="Gene3D" id="3.10.450.50">
    <property type="match status" value="1"/>
</dbReference>
<dbReference type="InterPro" id="IPR009060">
    <property type="entry name" value="UBA-like_sf"/>
</dbReference>
<dbReference type="InterPro" id="IPR030217">
    <property type="entry name" value="NXF_fam"/>
</dbReference>
<keyword evidence="5" id="KW-0963">Cytoplasm</keyword>
<feature type="region of interest" description="Disordered" evidence="10">
    <location>
        <begin position="48"/>
        <end position="74"/>
    </location>
</feature>
<evidence type="ECO:0000256" key="3">
    <source>
        <dbReference type="ARBA" id="ARBA00009285"/>
    </source>
</evidence>
<dbReference type="FunFam" id="1.10.8.10:FF:000018">
    <property type="entry name" value="Nuclear RNA export factor 1"/>
    <property type="match status" value="1"/>
</dbReference>
<evidence type="ECO:0000256" key="7">
    <source>
        <dbReference type="ARBA" id="ARBA00022737"/>
    </source>
</evidence>
<dbReference type="Pfam" id="PF03943">
    <property type="entry name" value="TAP_C"/>
    <property type="match status" value="1"/>
</dbReference>
<dbReference type="InterPro" id="IPR015245">
    <property type="entry name" value="Tap_RNA-bd"/>
</dbReference>
<comment type="similarity">
    <text evidence="3">Belongs to the NXF family.</text>
</comment>
<dbReference type="InterPro" id="IPR018222">
    <property type="entry name" value="Nuclear_transport_factor_2_euk"/>
</dbReference>
<dbReference type="Gene3D" id="3.80.10.10">
    <property type="entry name" value="Ribonuclease Inhibitor"/>
    <property type="match status" value="1"/>
</dbReference>
<dbReference type="SUPFAM" id="SSF54427">
    <property type="entry name" value="NTF2-like"/>
    <property type="match status" value="1"/>
</dbReference>
<sequence length="576" mass="64964">IHLSLLQEQDRDVAMSGAQCGPWSQMYPHSTPYAIPYYYRGGSCHRGDQTHGNMERDRKPPQEGTQGNRQDGSSRSWFKVTIPFGIKYDEKWLLGLIQSQCSVPFNPIEFHYENMQAQFFVENASIAFELKKVSGKIWDEENESISIFVSPCAVPPSVQKELKSETVKLPNTKGMKSPNQALVLRRVHSDPNVMTHNIEIGPNLRNCMAASLQIHEDNRPKILSFNSSNNIPYRVVGLPDTMQKAPKFKSLNLSKNEVKSEGELDKVKGLEPEEMIADKNPLCTTFPDKSTNISSILELFPKLLCLDNQEGPPPIVFGTEASKKLPVYKGSILGSETLGNLILLFLHQYYCVYDYGYRHLLLDAYYYEACFSLAIPLNLMTSPRNSLDKYSKGSRNMRKLKDPILWVQLLKHTKRDIVDFLSVLPRTQHDVSSLVVDMCVQMEKMLCFSVSGAFKEALEVEGMSLAHVRAFTQIFIATPSSNFSLCIVNDQLCVRDSSPIETQGAFSTPVPTSSSFLPTLSQEQQEMVPAFTAQSGLNLEWAQKCLHSNNWNYTRASQIFALSTPVLKIPEDTFMK</sequence>
<dbReference type="InterPro" id="IPR002075">
    <property type="entry name" value="NTF2_dom"/>
</dbReference>
<dbReference type="PANTHER" id="PTHR10662">
    <property type="entry name" value="NUCLEAR RNA EXPORT FACTOR"/>
    <property type="match status" value="1"/>
</dbReference>
<proteinExistence type="inferred from homology"/>
<feature type="compositionally biased region" description="Basic and acidic residues" evidence="10">
    <location>
        <begin position="48"/>
        <end position="61"/>
    </location>
</feature>
<reference evidence="13 14" key="1">
    <citation type="submission" date="2009-06" db="EMBL/GenBank/DDBJ databases">
        <title>The Genome Sequence of Loxodonta africana (African elephant).</title>
        <authorList>
            <person name="Di Palma F."/>
            <person name="Heiman D."/>
            <person name="Young S."/>
            <person name="Johnson J."/>
            <person name="Lander E.S."/>
            <person name="Lindblad-Toh K."/>
        </authorList>
    </citation>
    <scope>NUCLEOTIDE SEQUENCE [LARGE SCALE GENOMIC DNA]</scope>
    <source>
        <strain evidence="13 14">Isolate ISIS603380</strain>
    </source>
</reference>
<dbReference type="PROSITE" id="PS50177">
    <property type="entry name" value="NTF2_DOMAIN"/>
    <property type="match status" value="1"/>
</dbReference>
<keyword evidence="6" id="KW-0433">Leucine-rich repeat</keyword>
<evidence type="ECO:0000256" key="9">
    <source>
        <dbReference type="ARBA" id="ARBA00023242"/>
    </source>
</evidence>
<keyword evidence="14" id="KW-1185">Reference proteome</keyword>
<dbReference type="PANTHER" id="PTHR10662:SF12">
    <property type="entry name" value="NUCLEAR RNA EXPORT FACTOR 3"/>
    <property type="match status" value="1"/>
</dbReference>
<keyword evidence="4" id="KW-0813">Transport</keyword>
<dbReference type="InterPro" id="IPR032675">
    <property type="entry name" value="LRR_dom_sf"/>
</dbReference>
<dbReference type="Pfam" id="PF24048">
    <property type="entry name" value="LRR_NXF1-5"/>
    <property type="match status" value="1"/>
</dbReference>
<evidence type="ECO:0000313" key="13">
    <source>
        <dbReference type="Ensembl" id="ENSLAFP00000027300.1"/>
    </source>
</evidence>
<evidence type="ECO:0000256" key="10">
    <source>
        <dbReference type="SAM" id="MobiDB-lite"/>
    </source>
</evidence>
<keyword evidence="7" id="KW-0677">Repeat</keyword>
<dbReference type="HOGENOM" id="CLU_011280_2_0_1"/>
<dbReference type="Proteomes" id="UP000007646">
    <property type="component" value="Unassembled WGS sequence"/>
</dbReference>
<evidence type="ECO:0000256" key="5">
    <source>
        <dbReference type="ARBA" id="ARBA00022490"/>
    </source>
</evidence>
<accession>G3UHJ2</accession>
<protein>
    <recommendedName>
        <fullName evidence="15">Nuclear RNA export factor 3</fullName>
    </recommendedName>
</protein>
<evidence type="ECO:0000256" key="4">
    <source>
        <dbReference type="ARBA" id="ARBA00022448"/>
    </source>
</evidence>
<dbReference type="GO" id="GO:0005654">
    <property type="term" value="C:nucleoplasm"/>
    <property type="evidence" value="ECO:0007669"/>
    <property type="project" value="UniProtKB-SubCell"/>
</dbReference>
<dbReference type="GeneTree" id="ENSGT00390000007539"/>
<evidence type="ECO:0008006" key="15">
    <source>
        <dbReference type="Google" id="ProtNLM"/>
    </source>
</evidence>
<keyword evidence="9" id="KW-0539">Nucleus</keyword>
<dbReference type="SUPFAM" id="SSF52058">
    <property type="entry name" value="L domain-like"/>
    <property type="match status" value="1"/>
</dbReference>
<dbReference type="SUPFAM" id="SSF46934">
    <property type="entry name" value="UBA-like"/>
    <property type="match status" value="1"/>
</dbReference>
<dbReference type="FunFam" id="3.10.450.50:FF:000004">
    <property type="entry name" value="Nuclear RNA export factor 1"/>
    <property type="match status" value="1"/>
</dbReference>
<reference evidence="13" key="3">
    <citation type="submission" date="2025-09" db="UniProtKB">
        <authorList>
            <consortium name="Ensembl"/>
        </authorList>
    </citation>
    <scope>IDENTIFICATION</scope>
    <source>
        <strain evidence="13">Isolate ISIS603380</strain>
    </source>
</reference>
<dbReference type="InterPro" id="IPR005637">
    <property type="entry name" value="TAP_C_dom"/>
</dbReference>
<feature type="domain" description="TAP-C" evidence="12">
    <location>
        <begin position="522"/>
        <end position="576"/>
    </location>
</feature>
<dbReference type="OMA" id="RYREWYP"/>
<reference evidence="13" key="2">
    <citation type="submission" date="2025-08" db="UniProtKB">
        <authorList>
            <consortium name="Ensembl"/>
        </authorList>
    </citation>
    <scope>IDENTIFICATION</scope>
    <source>
        <strain evidence="13">Isolate ISIS603380</strain>
    </source>
</reference>
<name>G3UHJ2_LOXAF</name>
<dbReference type="SMART" id="SM00804">
    <property type="entry name" value="TAP_C"/>
    <property type="match status" value="1"/>
</dbReference>
<dbReference type="InterPro" id="IPR012677">
    <property type="entry name" value="Nucleotide-bd_a/b_plait_sf"/>
</dbReference>
<comment type="subcellular location">
    <subcellularLocation>
        <location evidence="1">Cytoplasm</location>
    </subcellularLocation>
    <subcellularLocation>
        <location evidence="2">Nucleus</location>
        <location evidence="2">Nucleoplasm</location>
    </subcellularLocation>
</comment>
<dbReference type="Gene3D" id="1.10.8.10">
    <property type="entry name" value="DNA helicase RuvA subunit, C-terminal domain"/>
    <property type="match status" value="1"/>
</dbReference>
<evidence type="ECO:0000256" key="8">
    <source>
        <dbReference type="ARBA" id="ARBA00022816"/>
    </source>
</evidence>
<dbReference type="FunFam" id="3.30.70.330:FF:000165">
    <property type="entry name" value="nuclear RNA export factor 1"/>
    <property type="match status" value="1"/>
</dbReference>
<evidence type="ECO:0000256" key="2">
    <source>
        <dbReference type="ARBA" id="ARBA00004642"/>
    </source>
</evidence>
<evidence type="ECO:0000259" key="11">
    <source>
        <dbReference type="PROSITE" id="PS50177"/>
    </source>
</evidence>
<dbReference type="CDD" id="cd14342">
    <property type="entry name" value="UBA_TAP-C"/>
    <property type="match status" value="1"/>
</dbReference>
<dbReference type="InterPro" id="IPR035979">
    <property type="entry name" value="RBD_domain_sf"/>
</dbReference>
<evidence type="ECO:0000313" key="14">
    <source>
        <dbReference type="Proteomes" id="UP000007646"/>
    </source>
</evidence>
<dbReference type="PROSITE" id="PS51281">
    <property type="entry name" value="TAP_C"/>
    <property type="match status" value="1"/>
</dbReference>
<dbReference type="AlphaFoldDB" id="G3UHJ2"/>
<evidence type="ECO:0000256" key="1">
    <source>
        <dbReference type="ARBA" id="ARBA00004496"/>
    </source>
</evidence>
<dbReference type="Pfam" id="PF22602">
    <property type="entry name" value="NXF_NTF2"/>
    <property type="match status" value="1"/>
</dbReference>
<keyword evidence="8" id="KW-0509">mRNA transport</keyword>
<dbReference type="eggNOG" id="KOG3763">
    <property type="taxonomic scope" value="Eukaryota"/>
</dbReference>
<dbReference type="SUPFAM" id="SSF54928">
    <property type="entry name" value="RNA-binding domain, RBD"/>
    <property type="match status" value="1"/>
</dbReference>
<evidence type="ECO:0000256" key="6">
    <source>
        <dbReference type="ARBA" id="ARBA00022614"/>
    </source>
</evidence>
<dbReference type="GO" id="GO:0005737">
    <property type="term" value="C:cytoplasm"/>
    <property type="evidence" value="ECO:0007669"/>
    <property type="project" value="UniProtKB-SubCell"/>
</dbReference>
<dbReference type="GO" id="GO:0003723">
    <property type="term" value="F:RNA binding"/>
    <property type="evidence" value="ECO:0007669"/>
    <property type="project" value="InterPro"/>
</dbReference>
<dbReference type="Gene3D" id="3.30.70.330">
    <property type="match status" value="1"/>
</dbReference>
<feature type="domain" description="NTF2" evidence="11">
    <location>
        <begin position="341"/>
        <end position="494"/>
    </location>
</feature>
<feature type="compositionally biased region" description="Polar residues" evidence="10">
    <location>
        <begin position="63"/>
        <end position="74"/>
    </location>
</feature>
<dbReference type="Ensembl" id="ENSLAFT00000037142.1">
    <property type="protein sequence ID" value="ENSLAFP00000027300.1"/>
    <property type="gene ID" value="ENSLAFG00000031135.1"/>
</dbReference>
<dbReference type="InterPro" id="IPR057125">
    <property type="entry name" value="NXF1/2/3/5-like_LRR"/>
</dbReference>
<dbReference type="GO" id="GO:0016973">
    <property type="term" value="P:poly(A)+ mRNA export from nucleus"/>
    <property type="evidence" value="ECO:0007669"/>
    <property type="project" value="TreeGrafter"/>
</dbReference>
<dbReference type="Pfam" id="PF09162">
    <property type="entry name" value="Tap-RNA_bind"/>
    <property type="match status" value="1"/>
</dbReference>
<dbReference type="InterPro" id="IPR032710">
    <property type="entry name" value="NTF2-like_dom_sf"/>
</dbReference>
<organism evidence="13 14">
    <name type="scientific">Loxodonta africana</name>
    <name type="common">African elephant</name>
    <dbReference type="NCBI Taxonomy" id="9785"/>
    <lineage>
        <taxon>Eukaryota</taxon>
        <taxon>Metazoa</taxon>
        <taxon>Chordata</taxon>
        <taxon>Craniata</taxon>
        <taxon>Vertebrata</taxon>
        <taxon>Euteleostomi</taxon>
        <taxon>Mammalia</taxon>
        <taxon>Eutheria</taxon>
        <taxon>Afrotheria</taxon>
        <taxon>Proboscidea</taxon>
        <taxon>Elephantidae</taxon>
        <taxon>Loxodonta</taxon>
    </lineage>
</organism>